<reference evidence="4 5" key="1">
    <citation type="journal article" date="2019" name="Anaerobe">
        <title>Detection of Robinsoniella peoriensis in multiple bone samples of a trauma patient.</title>
        <authorList>
            <person name="Schrottner P."/>
            <person name="Hartwich K."/>
            <person name="Bunk B."/>
            <person name="Schober I."/>
            <person name="Helbig S."/>
            <person name="Rudolph W.W."/>
            <person name="Gunzer F."/>
        </authorList>
    </citation>
    <scope>NUCLEOTIDE SEQUENCE [LARGE SCALE GENOMIC DNA]</scope>
    <source>
        <strain evidence="4 5">DSM 106044</strain>
    </source>
</reference>
<dbReference type="Pfam" id="PF00440">
    <property type="entry name" value="TetR_N"/>
    <property type="match status" value="1"/>
</dbReference>
<dbReference type="InterPro" id="IPR001647">
    <property type="entry name" value="HTH_TetR"/>
</dbReference>
<dbReference type="SUPFAM" id="SSF46689">
    <property type="entry name" value="Homeodomain-like"/>
    <property type="match status" value="1"/>
</dbReference>
<dbReference type="PRINTS" id="PR00455">
    <property type="entry name" value="HTHTETR"/>
</dbReference>
<dbReference type="InterPro" id="IPR009057">
    <property type="entry name" value="Homeodomain-like_sf"/>
</dbReference>
<dbReference type="EMBL" id="QGQD01000012">
    <property type="protein sequence ID" value="TLD02517.1"/>
    <property type="molecule type" value="Genomic_DNA"/>
</dbReference>
<keyword evidence="5" id="KW-1185">Reference proteome</keyword>
<dbReference type="STRING" id="180332.GCA_000797495_00907"/>
<dbReference type="GO" id="GO:0003677">
    <property type="term" value="F:DNA binding"/>
    <property type="evidence" value="ECO:0007669"/>
    <property type="project" value="UniProtKB-UniRule"/>
</dbReference>
<dbReference type="PANTHER" id="PTHR43479">
    <property type="entry name" value="ACREF/ENVCD OPERON REPRESSOR-RELATED"/>
    <property type="match status" value="1"/>
</dbReference>
<feature type="DNA-binding region" description="H-T-H motif" evidence="2">
    <location>
        <begin position="31"/>
        <end position="50"/>
    </location>
</feature>
<evidence type="ECO:0000313" key="4">
    <source>
        <dbReference type="EMBL" id="TLD02517.1"/>
    </source>
</evidence>
<dbReference type="RefSeq" id="WP_027292745.1">
    <property type="nucleotide sequence ID" value="NZ_JTGN01000005.1"/>
</dbReference>
<accession>A0A4U8QBV4</accession>
<protein>
    <submittedName>
        <fullName evidence="4">HTH-type transcriptional repressor KstR2</fullName>
    </submittedName>
</protein>
<comment type="caution">
    <text evidence="4">The sequence shown here is derived from an EMBL/GenBank/DDBJ whole genome shotgun (WGS) entry which is preliminary data.</text>
</comment>
<sequence>MRISKEPEVRKQEIIDVAMKVFAEKGYEAATMKDIAREANVVAGLCYHYFQNKQELYKTAVTQYAKECSSAFISIFQQTELPLDECLDAMEKISISQEHGYKYKEFFNKEGNELFHKQLELYMSKEIFPFMQNYIACLAKRKEIQAEDTGLLAHFLWNGQSSVMNEESVPVEKRIAFIRKIFKKILD</sequence>
<dbReference type="InterPro" id="IPR050624">
    <property type="entry name" value="HTH-type_Tx_Regulator"/>
</dbReference>
<dbReference type="PROSITE" id="PS50977">
    <property type="entry name" value="HTH_TETR_2"/>
    <property type="match status" value="1"/>
</dbReference>
<evidence type="ECO:0000256" key="1">
    <source>
        <dbReference type="ARBA" id="ARBA00023125"/>
    </source>
</evidence>
<evidence type="ECO:0000256" key="2">
    <source>
        <dbReference type="PROSITE-ProRule" id="PRU00335"/>
    </source>
</evidence>
<feature type="domain" description="HTH tetR-type" evidence="3">
    <location>
        <begin position="8"/>
        <end position="68"/>
    </location>
</feature>
<dbReference type="PANTHER" id="PTHR43479:SF11">
    <property type="entry name" value="ACREF_ENVCD OPERON REPRESSOR-RELATED"/>
    <property type="match status" value="1"/>
</dbReference>
<proteinExistence type="predicted"/>
<name>A0A4U8QBV4_9FIRM</name>
<dbReference type="AlphaFoldDB" id="A0A4U8QBV4"/>
<evidence type="ECO:0000313" key="5">
    <source>
        <dbReference type="Proteomes" id="UP000306509"/>
    </source>
</evidence>
<evidence type="ECO:0000259" key="3">
    <source>
        <dbReference type="PROSITE" id="PS50977"/>
    </source>
</evidence>
<organism evidence="4 5">
    <name type="scientific">Robinsoniella peoriensis</name>
    <dbReference type="NCBI Taxonomy" id="180332"/>
    <lineage>
        <taxon>Bacteria</taxon>
        <taxon>Bacillati</taxon>
        <taxon>Bacillota</taxon>
        <taxon>Clostridia</taxon>
        <taxon>Lachnospirales</taxon>
        <taxon>Lachnospiraceae</taxon>
        <taxon>Robinsoniella</taxon>
    </lineage>
</organism>
<gene>
    <name evidence="4" type="primary">kstR2_1</name>
    <name evidence="4" type="ORF">DSM106044_00495</name>
</gene>
<dbReference type="Proteomes" id="UP000306509">
    <property type="component" value="Unassembled WGS sequence"/>
</dbReference>
<keyword evidence="1 2" id="KW-0238">DNA-binding</keyword>
<dbReference type="Gene3D" id="1.10.357.10">
    <property type="entry name" value="Tetracycline Repressor, domain 2"/>
    <property type="match status" value="1"/>
</dbReference>